<dbReference type="AlphaFoldDB" id="A0A455SUX3"/>
<dbReference type="EMBL" id="AP019376">
    <property type="protein sequence ID" value="BBH91298.1"/>
    <property type="molecule type" value="Genomic_DNA"/>
</dbReference>
<evidence type="ECO:0000256" key="12">
    <source>
        <dbReference type="ARBA" id="ARBA00032593"/>
    </source>
</evidence>
<comment type="subcellular location">
    <subcellularLocation>
        <location evidence="1">Cytoplasm</location>
    </subcellularLocation>
</comment>
<dbReference type="GO" id="GO:0005737">
    <property type="term" value="C:cytoplasm"/>
    <property type="evidence" value="ECO:0007669"/>
    <property type="project" value="UniProtKB-SubCell"/>
</dbReference>
<dbReference type="InterPro" id="IPR001367">
    <property type="entry name" value="Fe_dep_repressor"/>
</dbReference>
<organism evidence="14">
    <name type="scientific">Thermosporothrix sp. COM3</name>
    <dbReference type="NCBI Taxonomy" id="2490863"/>
    <lineage>
        <taxon>Bacteria</taxon>
        <taxon>Bacillati</taxon>
        <taxon>Chloroflexota</taxon>
        <taxon>Ktedonobacteria</taxon>
        <taxon>Ktedonobacterales</taxon>
        <taxon>Thermosporotrichaceae</taxon>
        <taxon>Thermosporothrix</taxon>
    </lineage>
</organism>
<proteinExistence type="inferred from homology"/>
<evidence type="ECO:0000256" key="10">
    <source>
        <dbReference type="ARBA" id="ARBA00023163"/>
    </source>
</evidence>
<evidence type="ECO:0000256" key="9">
    <source>
        <dbReference type="ARBA" id="ARBA00023159"/>
    </source>
</evidence>
<dbReference type="Gene3D" id="2.30.30.90">
    <property type="match status" value="1"/>
</dbReference>
<comment type="subunit">
    <text evidence="3">Homodimer.</text>
</comment>
<dbReference type="PROSITE" id="PS50944">
    <property type="entry name" value="HTH_DTXR"/>
    <property type="match status" value="1"/>
</dbReference>
<dbReference type="GO" id="GO:0046983">
    <property type="term" value="F:protein dimerization activity"/>
    <property type="evidence" value="ECO:0007669"/>
    <property type="project" value="InterPro"/>
</dbReference>
<dbReference type="InterPro" id="IPR036388">
    <property type="entry name" value="WH-like_DNA-bd_sf"/>
</dbReference>
<keyword evidence="4" id="KW-0963">Cytoplasm</keyword>
<dbReference type="GO" id="GO:0046914">
    <property type="term" value="F:transition metal ion binding"/>
    <property type="evidence" value="ECO:0007669"/>
    <property type="project" value="InterPro"/>
</dbReference>
<dbReference type="InterPro" id="IPR022689">
    <property type="entry name" value="Iron_dep_repressor"/>
</dbReference>
<evidence type="ECO:0000256" key="11">
    <source>
        <dbReference type="ARBA" id="ARBA00023211"/>
    </source>
</evidence>
<evidence type="ECO:0000313" key="14">
    <source>
        <dbReference type="EMBL" id="BBH91298.1"/>
    </source>
</evidence>
<dbReference type="InterPro" id="IPR036421">
    <property type="entry name" value="Fe_dep_repressor_sf"/>
</dbReference>
<evidence type="ECO:0000256" key="4">
    <source>
        <dbReference type="ARBA" id="ARBA00022490"/>
    </source>
</evidence>
<comment type="similarity">
    <text evidence="2">Belongs to the DtxR/MntR family.</text>
</comment>
<evidence type="ECO:0000256" key="8">
    <source>
        <dbReference type="ARBA" id="ARBA00023125"/>
    </source>
</evidence>
<accession>A0A455SUX3</accession>
<dbReference type="SMART" id="SM00899">
    <property type="entry name" value="FeoA"/>
    <property type="match status" value="1"/>
</dbReference>
<dbReference type="PANTHER" id="PTHR33238">
    <property type="entry name" value="IRON (METAL) DEPENDENT REPRESSOR, DTXR FAMILY"/>
    <property type="match status" value="1"/>
</dbReference>
<reference evidence="14" key="1">
    <citation type="submission" date="2018-12" db="EMBL/GenBank/DDBJ databases">
        <title>Novel natural products biosynthetic potential of the class Ktedonobacteria.</title>
        <authorList>
            <person name="Zheng Y."/>
            <person name="Saitou A."/>
            <person name="Wang C.M."/>
            <person name="Toyoda A."/>
            <person name="Minakuchi Y."/>
            <person name="Sekiguchi Y."/>
            <person name="Ueda K."/>
            <person name="Takano H."/>
            <person name="Sakai Y."/>
            <person name="Yokota A."/>
            <person name="Yabe S."/>
        </authorList>
    </citation>
    <scope>NUCLEOTIDE SEQUENCE</scope>
    <source>
        <strain evidence="14">COM3</strain>
    </source>
</reference>
<dbReference type="FunFam" id="1.10.60.10:FF:000004">
    <property type="entry name" value="DtxR family transcriptional regulator"/>
    <property type="match status" value="1"/>
</dbReference>
<dbReference type="SUPFAM" id="SSF47979">
    <property type="entry name" value="Iron-dependent repressor protein, dimerization domain"/>
    <property type="match status" value="1"/>
</dbReference>
<evidence type="ECO:0000256" key="2">
    <source>
        <dbReference type="ARBA" id="ARBA00007871"/>
    </source>
</evidence>
<dbReference type="Pfam" id="PF04023">
    <property type="entry name" value="FeoA"/>
    <property type="match status" value="1"/>
</dbReference>
<dbReference type="SUPFAM" id="SSF46785">
    <property type="entry name" value="Winged helix' DNA-binding domain"/>
    <property type="match status" value="1"/>
</dbReference>
<dbReference type="InterPro" id="IPR007167">
    <property type="entry name" value="Fe-transptr_FeoA-like"/>
</dbReference>
<dbReference type="InterPro" id="IPR022687">
    <property type="entry name" value="HTH_DTXR"/>
</dbReference>
<gene>
    <name evidence="14" type="ORF">KTC_60490</name>
</gene>
<dbReference type="InterPro" id="IPR050536">
    <property type="entry name" value="DtxR_MntR_Metal-Reg"/>
</dbReference>
<name>A0A455SUX3_9CHLR</name>
<sequence length="246" mass="27433">MVHKPIQELAPRISDCLKLIYSMQEHGQKVSTSAISERLGVSDATVTMMFKDFAAAGWVEHVPYHGVRLTPVGERKAMEVIRHHRLLELYLARQLGYTWDKVHEEADRLEHVISEEFEDKLDELLGYPTVDPHGDPIPSKDGVIALRQGQKLSQLKEGQAAQVLRVSDQNSEKLCYLGSLGLYPDARVEVLSRAPFGGPLHIRVGTGQQQAEHMLGVELADHILVTAPVHDEKKVAAQAEDKGEQK</sequence>
<dbReference type="InterPro" id="IPR038157">
    <property type="entry name" value="FeoA_core_dom"/>
</dbReference>
<evidence type="ECO:0000256" key="1">
    <source>
        <dbReference type="ARBA" id="ARBA00004496"/>
    </source>
</evidence>
<keyword evidence="11" id="KW-0464">Manganese</keyword>
<keyword evidence="8" id="KW-0238">DNA-binding</keyword>
<evidence type="ECO:0000256" key="5">
    <source>
        <dbReference type="ARBA" id="ARBA00022491"/>
    </source>
</evidence>
<dbReference type="Pfam" id="PF02742">
    <property type="entry name" value="Fe_dep_repr_C"/>
    <property type="match status" value="1"/>
</dbReference>
<dbReference type="SUPFAM" id="SSF50037">
    <property type="entry name" value="C-terminal domain of transcriptional repressors"/>
    <property type="match status" value="1"/>
</dbReference>
<dbReference type="GO" id="GO:0003700">
    <property type="term" value="F:DNA-binding transcription factor activity"/>
    <property type="evidence" value="ECO:0007669"/>
    <property type="project" value="InterPro"/>
</dbReference>
<keyword evidence="5" id="KW-0678">Repressor</keyword>
<dbReference type="InterPro" id="IPR036390">
    <property type="entry name" value="WH_DNA-bd_sf"/>
</dbReference>
<evidence type="ECO:0000259" key="13">
    <source>
        <dbReference type="PROSITE" id="PS50944"/>
    </source>
</evidence>
<evidence type="ECO:0000256" key="7">
    <source>
        <dbReference type="ARBA" id="ARBA00023015"/>
    </source>
</evidence>
<dbReference type="Gene3D" id="1.10.10.10">
    <property type="entry name" value="Winged helix-like DNA-binding domain superfamily/Winged helix DNA-binding domain"/>
    <property type="match status" value="1"/>
</dbReference>
<keyword evidence="9" id="KW-0010">Activator</keyword>
<dbReference type="Pfam" id="PF01325">
    <property type="entry name" value="Fe_dep_repress"/>
    <property type="match status" value="1"/>
</dbReference>
<dbReference type="InterPro" id="IPR008988">
    <property type="entry name" value="Transcriptional_repressor_C"/>
</dbReference>
<dbReference type="PANTHER" id="PTHR33238:SF11">
    <property type="entry name" value="TRANSCRIPTIONAL REGULATOR MNTR"/>
    <property type="match status" value="1"/>
</dbReference>
<keyword evidence="7" id="KW-0805">Transcription regulation</keyword>
<feature type="domain" description="HTH dtxR-type" evidence="13">
    <location>
        <begin position="9"/>
        <end position="70"/>
    </location>
</feature>
<dbReference type="SMART" id="SM00529">
    <property type="entry name" value="HTH_DTXR"/>
    <property type="match status" value="1"/>
</dbReference>
<dbReference type="GO" id="GO:0003677">
    <property type="term" value="F:DNA binding"/>
    <property type="evidence" value="ECO:0007669"/>
    <property type="project" value="UniProtKB-KW"/>
</dbReference>
<keyword evidence="10" id="KW-0804">Transcription</keyword>
<evidence type="ECO:0000256" key="6">
    <source>
        <dbReference type="ARBA" id="ARBA00023004"/>
    </source>
</evidence>
<dbReference type="Gene3D" id="1.10.60.10">
    <property type="entry name" value="Iron dependent repressor, metal binding and dimerisation domain"/>
    <property type="match status" value="1"/>
</dbReference>
<keyword evidence="6" id="KW-0408">Iron</keyword>
<evidence type="ECO:0000256" key="3">
    <source>
        <dbReference type="ARBA" id="ARBA00011738"/>
    </source>
</evidence>
<protein>
    <recommendedName>
        <fullName evidence="12">Manganese transport regulator</fullName>
    </recommendedName>
</protein>